<feature type="compositionally biased region" description="Low complexity" evidence="1">
    <location>
        <begin position="733"/>
        <end position="743"/>
    </location>
</feature>
<keyword evidence="2" id="KW-0732">Signal</keyword>
<feature type="chain" id="PRO_5034721040" description="Apple domain-containing protein" evidence="2">
    <location>
        <begin position="22"/>
        <end position="910"/>
    </location>
</feature>
<feature type="compositionally biased region" description="Polar residues" evidence="1">
    <location>
        <begin position="376"/>
        <end position="439"/>
    </location>
</feature>
<feature type="compositionally biased region" description="Polar residues" evidence="1">
    <location>
        <begin position="285"/>
        <end position="321"/>
    </location>
</feature>
<dbReference type="EMBL" id="JABEXW010000148">
    <property type="protein sequence ID" value="KAF4969851.1"/>
    <property type="molecule type" value="Genomic_DNA"/>
</dbReference>
<dbReference type="Pfam" id="PF14295">
    <property type="entry name" value="PAN_4"/>
    <property type="match status" value="2"/>
</dbReference>
<sequence>MRSIVALAALALSGTIDLAAASACKPRPSHLTSASATTDLIPSDTTTTAATTSETQGSKVIKSVVTGGGFSVIPPDGGVPGFTVDGDANILIGPGYKGDGSQDSGCLSLKASNTDKKRDLGSFVGVSQAIEQLSLTKPYTIRFFYLVITAPTLDLCQLTASLGGENFFQTWILSNGASAQWGMVLEQVTAAQRSASLSISMNCFLGGAAQIYVDSVFMSNQVTPATINDFPLDLGGGSDGSGAVTSSSPAFETTSSRNDESTSVPPIIPTTTRGLGATTEPVTPVTPNSNSQSTGIHTRDSMSSGVATTESEQVGTETGIETTSQASTQTGSDTGSQTSAEVNTDTDTQSVIQAGAETAGTETTSQASVQTGIDAGSQTSSEAITESGTQSATQAGTETDSRSATQTGTASQDPTLSQSQSHGLETSDAQTKGSHTTATDAGEQTSTETASAAPTTSGSSSGSEVSTLKPDGAVSRVCANVGSSSIAGRGCGMQPYNSAGAYTRFTSSNYQMEDCAALCLADENCKSFEWSYNNNCANECRLIATSLSDVPKGNTGTQFTSYDRSCIIEKPCPSYPDDSVCINKMASTPNSGCLRRRGTLKSCAESFVTLTVSPCGGGDQCRDMCAMYSDCQSFSYNSLLQQKNCRLFAGTTNEISEEGGSEYFSDIGCFACGKNMGFSTYALLTNDPVTVPDMTCKAPAKSVPDTPTTFKTRTSQAAESTTTEAIANHEEPTTTAESPTSTSGANACPRGISPPGYCQAQKSLPTQKVSIRGILDHWPQSDNDVEPPVQRTCNAFGVKKNGWWGRTRQSNQRQNTMEDCALLCRQEENCEAFGLDIHNTMDGGYECALSTYKLGTEGIDIGVEWSFWWSDLDCYECHDCDTAGDTPLKADEGSATTTSQSTETTSFIAA</sequence>
<protein>
    <recommendedName>
        <fullName evidence="3">Apple domain-containing protein</fullName>
    </recommendedName>
</protein>
<proteinExistence type="predicted"/>
<gene>
    <name evidence="4" type="ORF">FSARC_3009</name>
</gene>
<feature type="signal peptide" evidence="2">
    <location>
        <begin position="1"/>
        <end position="21"/>
    </location>
</feature>
<dbReference type="PROSITE" id="PS50948">
    <property type="entry name" value="PAN"/>
    <property type="match status" value="2"/>
</dbReference>
<dbReference type="Proteomes" id="UP000622797">
    <property type="component" value="Unassembled WGS sequence"/>
</dbReference>
<evidence type="ECO:0000256" key="1">
    <source>
        <dbReference type="SAM" id="MobiDB-lite"/>
    </source>
</evidence>
<organism evidence="4 5">
    <name type="scientific">Fusarium sarcochroum</name>
    <dbReference type="NCBI Taxonomy" id="1208366"/>
    <lineage>
        <taxon>Eukaryota</taxon>
        <taxon>Fungi</taxon>
        <taxon>Dikarya</taxon>
        <taxon>Ascomycota</taxon>
        <taxon>Pezizomycotina</taxon>
        <taxon>Sordariomycetes</taxon>
        <taxon>Hypocreomycetidae</taxon>
        <taxon>Hypocreales</taxon>
        <taxon>Nectriaceae</taxon>
        <taxon>Fusarium</taxon>
        <taxon>Fusarium lateritium species complex</taxon>
    </lineage>
</organism>
<feature type="compositionally biased region" description="Polar residues" evidence="1">
    <location>
        <begin position="341"/>
        <end position="352"/>
    </location>
</feature>
<reference evidence="4" key="1">
    <citation type="journal article" date="2020" name="BMC Genomics">
        <title>Correction to: Identification and distribution of gene clusters required for synthesis of sphingolipid metabolism inhibitors in diverse species of the filamentous fungus Fusarium.</title>
        <authorList>
            <person name="Kim H.S."/>
            <person name="Lohmar J.M."/>
            <person name="Busman M."/>
            <person name="Brown D.W."/>
            <person name="Naumann T.A."/>
            <person name="Divon H.H."/>
            <person name="Lysoe E."/>
            <person name="Uhlig S."/>
            <person name="Proctor R.H."/>
        </authorList>
    </citation>
    <scope>NUCLEOTIDE SEQUENCE</scope>
    <source>
        <strain evidence="4">NRRL 20472</strain>
    </source>
</reference>
<feature type="domain" description="Apple" evidence="3">
    <location>
        <begin position="491"/>
        <end position="566"/>
    </location>
</feature>
<dbReference type="Pfam" id="PF00024">
    <property type="entry name" value="PAN_1"/>
    <property type="match status" value="1"/>
</dbReference>
<evidence type="ECO:0000256" key="2">
    <source>
        <dbReference type="SAM" id="SignalP"/>
    </source>
</evidence>
<feature type="compositionally biased region" description="Low complexity" evidence="1">
    <location>
        <begin position="714"/>
        <end position="726"/>
    </location>
</feature>
<feature type="domain" description="Apple" evidence="3">
    <location>
        <begin position="593"/>
        <end position="669"/>
    </location>
</feature>
<feature type="region of interest" description="Disordered" evidence="1">
    <location>
        <begin position="699"/>
        <end position="746"/>
    </location>
</feature>
<dbReference type="SMART" id="SM00473">
    <property type="entry name" value="PAN_AP"/>
    <property type="match status" value="2"/>
</dbReference>
<evidence type="ECO:0000313" key="4">
    <source>
        <dbReference type="EMBL" id="KAF4969851.1"/>
    </source>
</evidence>
<feature type="compositionally biased region" description="Low complexity" evidence="1">
    <location>
        <begin position="353"/>
        <end position="368"/>
    </location>
</feature>
<reference evidence="4" key="2">
    <citation type="submission" date="2020-05" db="EMBL/GenBank/DDBJ databases">
        <authorList>
            <person name="Kim H.-S."/>
            <person name="Proctor R.H."/>
            <person name="Brown D.W."/>
        </authorList>
    </citation>
    <scope>NUCLEOTIDE SEQUENCE</scope>
    <source>
        <strain evidence="4">NRRL 20472</strain>
    </source>
</reference>
<keyword evidence="5" id="KW-1185">Reference proteome</keyword>
<dbReference type="InterPro" id="IPR003609">
    <property type="entry name" value="Pan_app"/>
</dbReference>
<evidence type="ECO:0000259" key="3">
    <source>
        <dbReference type="PROSITE" id="PS50948"/>
    </source>
</evidence>
<feature type="compositionally biased region" description="Low complexity" evidence="1">
    <location>
        <begin position="442"/>
        <end position="467"/>
    </location>
</feature>
<name>A0A8H4U4Z1_9HYPO</name>
<dbReference type="AlphaFoldDB" id="A0A8H4U4Z1"/>
<feature type="compositionally biased region" description="Low complexity" evidence="1">
    <location>
        <begin position="322"/>
        <end position="340"/>
    </location>
</feature>
<feature type="compositionally biased region" description="Polar residues" evidence="1">
    <location>
        <begin position="249"/>
        <end position="264"/>
    </location>
</feature>
<comment type="caution">
    <text evidence="4">The sequence shown here is derived from an EMBL/GenBank/DDBJ whole genome shotgun (WGS) entry which is preliminary data.</text>
</comment>
<dbReference type="OrthoDB" id="5090004at2759"/>
<evidence type="ECO:0000313" key="5">
    <source>
        <dbReference type="Proteomes" id="UP000622797"/>
    </source>
</evidence>
<accession>A0A8H4U4Z1</accession>
<feature type="region of interest" description="Disordered" evidence="1">
    <location>
        <begin position="238"/>
        <end position="469"/>
    </location>
</feature>